<proteinExistence type="predicted"/>
<comment type="caution">
    <text evidence="1">The sequence shown here is derived from an EMBL/GenBank/DDBJ whole genome shotgun (WGS) entry which is preliminary data.</text>
</comment>
<dbReference type="Proteomes" id="UP001638806">
    <property type="component" value="Unassembled WGS sequence"/>
</dbReference>
<keyword evidence="2" id="KW-1185">Reference proteome</keyword>
<protein>
    <submittedName>
        <fullName evidence="1">Uncharacterized protein</fullName>
    </submittedName>
</protein>
<name>A0ACC4EA51_PURLI</name>
<sequence length="326" mass="35915">MAAQASYHPQDNEIIRNATSPPPLTASSPPPSVGISLSRSTSSMALRKVSPGFDPIVEEQQMEPPNAEPRHEEASRSSTVSRSPSLAGTEAPQRAAVPGVVSYASPQTLIGQRELFLRSKSQASLLAQSPEPTFAAHGPGSDGGSIYNYPVHASQLNVADPDDLPLSQRREIMRQSSLMSLSQPNNSVHRLSHVGHESAESLPFNSHQPRRSSALLTRSARDSQLASFRQSVQQDLRSGTPIMATSGRESPFTSSSLLGNREAEVQRNIEMQRNVLMGQKEAEAQRREMQRREKEHLDRAFDERMRNGDLLEVHREAMRKMQKGAR</sequence>
<dbReference type="EMBL" id="JBGNUJ010000002">
    <property type="protein sequence ID" value="KAL3964619.1"/>
    <property type="molecule type" value="Genomic_DNA"/>
</dbReference>
<evidence type="ECO:0000313" key="2">
    <source>
        <dbReference type="Proteomes" id="UP001638806"/>
    </source>
</evidence>
<evidence type="ECO:0000313" key="1">
    <source>
        <dbReference type="EMBL" id="KAL3964619.1"/>
    </source>
</evidence>
<reference evidence="1" key="1">
    <citation type="submission" date="2024-12" db="EMBL/GenBank/DDBJ databases">
        <title>Comparative genomics and development of molecular markers within Purpureocillium lilacinum and among Purpureocillium species.</title>
        <authorList>
            <person name="Yeh Z.-Y."/>
            <person name="Ni N.-T."/>
            <person name="Lo P.-H."/>
            <person name="Mushyakhwo K."/>
            <person name="Lin C.-F."/>
            <person name="Nai Y.-S."/>
        </authorList>
    </citation>
    <scope>NUCLEOTIDE SEQUENCE</scope>
    <source>
        <strain evidence="1">NCHU-NPUST-175</strain>
    </source>
</reference>
<gene>
    <name evidence="1" type="ORF">ACCO45_001623</name>
</gene>
<accession>A0ACC4EA51</accession>
<organism evidence="1 2">
    <name type="scientific">Purpureocillium lilacinum</name>
    <name type="common">Paecilomyces lilacinus</name>
    <dbReference type="NCBI Taxonomy" id="33203"/>
    <lineage>
        <taxon>Eukaryota</taxon>
        <taxon>Fungi</taxon>
        <taxon>Dikarya</taxon>
        <taxon>Ascomycota</taxon>
        <taxon>Pezizomycotina</taxon>
        <taxon>Sordariomycetes</taxon>
        <taxon>Hypocreomycetidae</taxon>
        <taxon>Hypocreales</taxon>
        <taxon>Ophiocordycipitaceae</taxon>
        <taxon>Purpureocillium</taxon>
    </lineage>
</organism>